<dbReference type="EMBL" id="KV417482">
    <property type="protein sequence ID" value="KZP33675.1"/>
    <property type="molecule type" value="Genomic_DNA"/>
</dbReference>
<evidence type="ECO:0000256" key="8">
    <source>
        <dbReference type="ARBA" id="ARBA00022989"/>
    </source>
</evidence>
<feature type="transmembrane region" description="Helical" evidence="10">
    <location>
        <begin position="533"/>
        <end position="558"/>
    </location>
</feature>
<keyword evidence="5 10" id="KW-0808">Transferase</keyword>
<evidence type="ECO:0000256" key="5">
    <source>
        <dbReference type="ARBA" id="ARBA00022679"/>
    </source>
</evidence>
<evidence type="ECO:0000256" key="9">
    <source>
        <dbReference type="ARBA" id="ARBA00023136"/>
    </source>
</evidence>
<feature type="transmembrane region" description="Helical" evidence="10">
    <location>
        <begin position="604"/>
        <end position="626"/>
    </location>
</feature>
<dbReference type="STRING" id="436010.A0A166WEC7"/>
<evidence type="ECO:0000256" key="4">
    <source>
        <dbReference type="ARBA" id="ARBA00022676"/>
    </source>
</evidence>
<dbReference type="UniPathway" id="UPA00378"/>
<dbReference type="AlphaFoldDB" id="A0A166WEC7"/>
<feature type="transmembrane region" description="Helical" evidence="10">
    <location>
        <begin position="273"/>
        <end position="297"/>
    </location>
</feature>
<comment type="similarity">
    <text evidence="3 10">Belongs to the ALG6/ALG8 glucosyltransferase family.</text>
</comment>
<proteinExistence type="inferred from homology"/>
<feature type="compositionally biased region" description="Low complexity" evidence="11">
    <location>
        <begin position="93"/>
        <end position="106"/>
    </location>
</feature>
<keyword evidence="9 10" id="KW-0472">Membrane</keyword>
<comment type="subcellular location">
    <subcellularLocation>
        <location evidence="1 10">Endoplasmic reticulum membrane</location>
        <topology evidence="1 10">Multi-pass membrane protein</topology>
    </subcellularLocation>
</comment>
<comment type="pathway">
    <text evidence="2 10">Protein modification; protein glycosylation.</text>
</comment>
<dbReference type="PANTHER" id="PTHR12413">
    <property type="entry name" value="DOLICHYL GLYCOSYLTRANSFERASE"/>
    <property type="match status" value="1"/>
</dbReference>
<evidence type="ECO:0000256" key="11">
    <source>
        <dbReference type="SAM" id="MobiDB-lite"/>
    </source>
</evidence>
<dbReference type="Pfam" id="PF03155">
    <property type="entry name" value="Alg6_Alg8"/>
    <property type="match status" value="1"/>
</dbReference>
<accession>A0A166WEC7</accession>
<reference evidence="12 13" key="1">
    <citation type="journal article" date="2016" name="Mol. Biol. Evol.">
        <title>Comparative Genomics of Early-Diverging Mushroom-Forming Fungi Provides Insights into the Origins of Lignocellulose Decay Capabilities.</title>
        <authorList>
            <person name="Nagy L.G."/>
            <person name="Riley R."/>
            <person name="Tritt A."/>
            <person name="Adam C."/>
            <person name="Daum C."/>
            <person name="Floudas D."/>
            <person name="Sun H."/>
            <person name="Yadav J.S."/>
            <person name="Pangilinan J."/>
            <person name="Larsson K.H."/>
            <person name="Matsuura K."/>
            <person name="Barry K."/>
            <person name="Labutti K."/>
            <person name="Kuo R."/>
            <person name="Ohm R.A."/>
            <person name="Bhattacharya S.S."/>
            <person name="Shirouzu T."/>
            <person name="Yoshinaga Y."/>
            <person name="Martin F.M."/>
            <person name="Grigoriev I.V."/>
            <person name="Hibbett D.S."/>
        </authorList>
    </citation>
    <scope>NUCLEOTIDE SEQUENCE [LARGE SCALE GENOMIC DNA]</scope>
    <source>
        <strain evidence="12 13">CBS 109695</strain>
    </source>
</reference>
<feature type="compositionally biased region" description="Polar residues" evidence="11">
    <location>
        <begin position="20"/>
        <end position="34"/>
    </location>
</feature>
<feature type="region of interest" description="Disordered" evidence="11">
    <location>
        <begin position="93"/>
        <end position="154"/>
    </location>
</feature>
<dbReference type="Proteomes" id="UP000076532">
    <property type="component" value="Unassembled WGS sequence"/>
</dbReference>
<gene>
    <name evidence="12" type="ORF">FIBSPDRAFT_720725</name>
</gene>
<feature type="region of interest" description="Disordered" evidence="11">
    <location>
        <begin position="1"/>
        <end position="34"/>
    </location>
</feature>
<sequence>MDEFTPYSAKEGSSSRSSRVRNPSFHTSSSRPLVSTSKDAFPLLRNRTSATSIRTCSSSSDVSEIYSPIPDRHLLESHQQRWLYAPSLSPAPSSRAISPAPRSFSPGHGSRSNRNLSFSTLMESERSRRTSVSPSFLRHEPRVKPKSASAGEEHSMGKRWVRWMHKNGMKQLVVPAAIAGSLWIRWAIGLASYSGENTPPMYGDYEAQRHWMELTIHLPIRQWYTHDLQYWGLDYPPLTAYVSWLCGIVGSRLNPSWFALDSSRGIETPESKAFMRATVLVLDALIYIPALVMFVKAWQGTRSLRTQNLALLILLLQPALLLIDFGHFQYNSVMLGFTLLAMNFFATGHDVLGALCFVLSLGFKQMALYYAPAIGSYLLGKCLYLGTSQGGRLFVRLGLVTTITFFVLFLPFLPPFAPFSAIMDPITRIFPFNRGLFEDKVANFWCSSNVVFKWKHWLARDALVKLSTGLTALGFLPSVVGLIRGGIMAAPPVPGDNDASPATVPTLPLLPYALLTSSMSFFLFSFQVHEKTILVPLLPMTLLLSGASPDSSVFAWGVLSNNIGVFSMWPLLKRDGMAVPYVATLLLWNRLIGYNPLRLAKRSVVKMLSLAVYAACIVLHVIELVIPPPARYPDVFPVLNVLVCTPVFALVWLWSIKCGLEIAWAMGGLPGSSKAKVEPDVKVDQTGLKSGSTGSIGRESGARAMSLGFSQARQRAPYRAASVGPDVNE</sequence>
<organism evidence="12 13">
    <name type="scientific">Athelia psychrophila</name>
    <dbReference type="NCBI Taxonomy" id="1759441"/>
    <lineage>
        <taxon>Eukaryota</taxon>
        <taxon>Fungi</taxon>
        <taxon>Dikarya</taxon>
        <taxon>Basidiomycota</taxon>
        <taxon>Agaricomycotina</taxon>
        <taxon>Agaricomycetes</taxon>
        <taxon>Agaricomycetidae</taxon>
        <taxon>Atheliales</taxon>
        <taxon>Atheliaceae</taxon>
        <taxon>Athelia</taxon>
    </lineage>
</organism>
<dbReference type="OrthoDB" id="5589195at2759"/>
<dbReference type="PANTHER" id="PTHR12413:SF1">
    <property type="entry name" value="DOLICHYL PYROPHOSPHATE MAN9GLCNAC2 ALPHA-1,3-GLUCOSYLTRANSFERASE"/>
    <property type="match status" value="1"/>
</dbReference>
<feature type="transmembrane region" description="Helical" evidence="10">
    <location>
        <begin position="367"/>
        <end position="387"/>
    </location>
</feature>
<evidence type="ECO:0000256" key="1">
    <source>
        <dbReference type="ARBA" id="ARBA00004477"/>
    </source>
</evidence>
<feature type="transmembrane region" description="Helical" evidence="10">
    <location>
        <begin position="463"/>
        <end position="489"/>
    </location>
</feature>
<keyword evidence="4 10" id="KW-0328">Glycosyltransferase</keyword>
<feature type="transmembrane region" description="Helical" evidence="10">
    <location>
        <begin position="393"/>
        <end position="413"/>
    </location>
</feature>
<evidence type="ECO:0000256" key="7">
    <source>
        <dbReference type="ARBA" id="ARBA00022824"/>
    </source>
</evidence>
<feature type="transmembrane region" description="Helical" evidence="10">
    <location>
        <begin position="172"/>
        <end position="193"/>
    </location>
</feature>
<evidence type="ECO:0000313" key="12">
    <source>
        <dbReference type="EMBL" id="KZP33675.1"/>
    </source>
</evidence>
<keyword evidence="13" id="KW-1185">Reference proteome</keyword>
<name>A0A166WEC7_9AGAM</name>
<feature type="region of interest" description="Disordered" evidence="11">
    <location>
        <begin position="709"/>
        <end position="729"/>
    </location>
</feature>
<feature type="transmembrane region" description="Helical" evidence="10">
    <location>
        <begin position="309"/>
        <end position="328"/>
    </location>
</feature>
<evidence type="ECO:0000313" key="13">
    <source>
        <dbReference type="Proteomes" id="UP000076532"/>
    </source>
</evidence>
<dbReference type="GO" id="GO:0005789">
    <property type="term" value="C:endoplasmic reticulum membrane"/>
    <property type="evidence" value="ECO:0007669"/>
    <property type="project" value="UniProtKB-SubCell"/>
</dbReference>
<evidence type="ECO:0000256" key="2">
    <source>
        <dbReference type="ARBA" id="ARBA00004922"/>
    </source>
</evidence>
<dbReference type="EC" id="2.4.1.-" evidence="10"/>
<keyword evidence="7 10" id="KW-0256">Endoplasmic reticulum</keyword>
<evidence type="ECO:0000256" key="3">
    <source>
        <dbReference type="ARBA" id="ARBA00008715"/>
    </source>
</evidence>
<evidence type="ECO:0000256" key="6">
    <source>
        <dbReference type="ARBA" id="ARBA00022692"/>
    </source>
</evidence>
<protein>
    <recommendedName>
        <fullName evidence="10">Alpha-1,3-glucosyltransferase</fullName>
        <ecNumber evidence="10">2.4.1.-</ecNumber>
    </recommendedName>
</protein>
<feature type="transmembrane region" description="Helical" evidence="10">
    <location>
        <begin position="638"/>
        <end position="656"/>
    </location>
</feature>
<feature type="transmembrane region" description="Helical" evidence="10">
    <location>
        <begin position="334"/>
        <end position="360"/>
    </location>
</feature>
<feature type="compositionally biased region" description="Polar residues" evidence="11">
    <location>
        <begin position="110"/>
        <end position="122"/>
    </location>
</feature>
<dbReference type="GO" id="GO:0042281">
    <property type="term" value="F:dolichyl pyrophosphate Man9GlcNAc2 alpha-1,3-glucosyltransferase activity"/>
    <property type="evidence" value="ECO:0007669"/>
    <property type="project" value="TreeGrafter"/>
</dbReference>
<feature type="transmembrane region" description="Helical" evidence="10">
    <location>
        <begin position="509"/>
        <end position="526"/>
    </location>
</feature>
<evidence type="ECO:0000256" key="10">
    <source>
        <dbReference type="RuleBase" id="RU363110"/>
    </source>
</evidence>
<feature type="transmembrane region" description="Helical" evidence="10">
    <location>
        <begin position="578"/>
        <end position="597"/>
    </location>
</feature>
<keyword evidence="6 10" id="KW-0812">Transmembrane</keyword>
<keyword evidence="8 10" id="KW-1133">Transmembrane helix</keyword>
<dbReference type="InterPro" id="IPR004856">
    <property type="entry name" value="Glyco_trans_ALG6/ALG8"/>
</dbReference>